<dbReference type="NCBIfam" id="TIGR02913">
    <property type="entry name" value="HAF_rpt"/>
    <property type="match status" value="4"/>
</dbReference>
<proteinExistence type="predicted"/>
<feature type="domain" description="Ice-binding protein C-terminal" evidence="1">
    <location>
        <begin position="256"/>
        <end position="280"/>
    </location>
</feature>
<organism evidence="2 3">
    <name type="scientific">Nitrosospira multiformis (strain ATCC 25196 / NCIMB 11849 / C 71)</name>
    <dbReference type="NCBI Taxonomy" id="323848"/>
    <lineage>
        <taxon>Bacteria</taxon>
        <taxon>Pseudomonadati</taxon>
        <taxon>Pseudomonadota</taxon>
        <taxon>Betaproteobacteria</taxon>
        <taxon>Nitrosomonadales</taxon>
        <taxon>Nitrosomonadaceae</taxon>
        <taxon>Nitrosospira</taxon>
    </lineage>
</organism>
<evidence type="ECO:0000313" key="2">
    <source>
        <dbReference type="EMBL" id="SEG21849.1"/>
    </source>
</evidence>
<accession>A0A1H5YCL5</accession>
<evidence type="ECO:0000259" key="1">
    <source>
        <dbReference type="Pfam" id="PF07589"/>
    </source>
</evidence>
<dbReference type="AlphaFoldDB" id="A0A1H5YCL5"/>
<dbReference type="NCBIfam" id="TIGR02595">
    <property type="entry name" value="PEP_CTERM"/>
    <property type="match status" value="1"/>
</dbReference>
<name>A0A1H5YCL5_NITMU</name>
<dbReference type="InterPro" id="IPR014262">
    <property type="entry name" value="HAF_rpt"/>
</dbReference>
<dbReference type="EMBL" id="FNVK01000063">
    <property type="protein sequence ID" value="SEG21849.1"/>
    <property type="molecule type" value="Genomic_DNA"/>
</dbReference>
<dbReference type="Pfam" id="PF07589">
    <property type="entry name" value="PEP-CTERM"/>
    <property type="match status" value="1"/>
</dbReference>
<dbReference type="InterPro" id="IPR013424">
    <property type="entry name" value="Ice-binding_C"/>
</dbReference>
<dbReference type="Proteomes" id="UP000236751">
    <property type="component" value="Unassembled WGS sequence"/>
</dbReference>
<protein>
    <submittedName>
        <fullName evidence="2">PEP-CTERM protein-sorting domain-containing protein</fullName>
    </submittedName>
</protein>
<sequence>MGFNPRDLNNSGQVVGGLQVPQDVPLFFHSYITGPNGEGRTPIKSLAKNESDFTVAYGINDAGQVAGGSWTGEGGSNHAFITGPNGVGTIDLDLFGGNHSRAIGINNTAQVAVEAEMADYSTRAFITGPNGVGMTDLGTLGGASSFVSGINDSGQVVGHSETAAGSRHAFITGPDGQDMIDLGTLGGSFSSAADINEAEQVVGSSETAAGSEHAFITGPHGTGMMDLNALVHLPEGVILTTATGINNVGQVIAIGTVPEPSSYALMLAGLALVGIVIRCREVV</sequence>
<reference evidence="2 3" key="1">
    <citation type="submission" date="2016-10" db="EMBL/GenBank/DDBJ databases">
        <authorList>
            <person name="de Groot N.N."/>
        </authorList>
    </citation>
    <scope>NUCLEOTIDE SEQUENCE [LARGE SCALE GENOMIC DNA]</scope>
    <source>
        <strain evidence="2 3">Nl13</strain>
    </source>
</reference>
<gene>
    <name evidence="2" type="ORF">SAMN05216403_1632</name>
</gene>
<evidence type="ECO:0000313" key="3">
    <source>
        <dbReference type="Proteomes" id="UP000236751"/>
    </source>
</evidence>